<evidence type="ECO:0000256" key="2">
    <source>
        <dbReference type="SAM" id="Phobius"/>
    </source>
</evidence>
<feature type="region of interest" description="Disordered" evidence="1">
    <location>
        <begin position="155"/>
        <end position="202"/>
    </location>
</feature>
<dbReference type="AlphaFoldDB" id="A0A6A6U9K7"/>
<organism evidence="3 4">
    <name type="scientific">Microthyrium microscopicum</name>
    <dbReference type="NCBI Taxonomy" id="703497"/>
    <lineage>
        <taxon>Eukaryota</taxon>
        <taxon>Fungi</taxon>
        <taxon>Dikarya</taxon>
        <taxon>Ascomycota</taxon>
        <taxon>Pezizomycotina</taxon>
        <taxon>Dothideomycetes</taxon>
        <taxon>Dothideomycetes incertae sedis</taxon>
        <taxon>Microthyriales</taxon>
        <taxon>Microthyriaceae</taxon>
        <taxon>Microthyrium</taxon>
    </lineage>
</organism>
<keyword evidence="2" id="KW-0812">Transmembrane</keyword>
<accession>A0A6A6U9K7</accession>
<keyword evidence="4" id="KW-1185">Reference proteome</keyword>
<evidence type="ECO:0000256" key="1">
    <source>
        <dbReference type="SAM" id="MobiDB-lite"/>
    </source>
</evidence>
<keyword evidence="2" id="KW-1133">Transmembrane helix</keyword>
<dbReference type="EMBL" id="MU004236">
    <property type="protein sequence ID" value="KAF2668281.1"/>
    <property type="molecule type" value="Genomic_DNA"/>
</dbReference>
<keyword evidence="2" id="KW-0472">Membrane</keyword>
<evidence type="ECO:0000313" key="4">
    <source>
        <dbReference type="Proteomes" id="UP000799302"/>
    </source>
</evidence>
<dbReference type="Proteomes" id="UP000799302">
    <property type="component" value="Unassembled WGS sequence"/>
</dbReference>
<gene>
    <name evidence="3" type="ORF">BT63DRAFT_471417</name>
</gene>
<protein>
    <submittedName>
        <fullName evidence="3">Uncharacterized protein</fullName>
    </submittedName>
</protein>
<evidence type="ECO:0000313" key="3">
    <source>
        <dbReference type="EMBL" id="KAF2668281.1"/>
    </source>
</evidence>
<proteinExistence type="predicted"/>
<sequence length="202" mass="21746">MATTTTASLATATPSNTYITDWNSLPSTLSSRTRTRTRTTATTTPSFCSIYSDSGYTPNACGGAGYLPTYTPYTGINNNLIADLDAQNAALDRKLDRKIIYVSVVGGCMVLLVIVCVIIGIRRRRRQRKVEGQVAAMLYQQGHGVCQEEMQEPGRGLETGVMGNRSEETVVGTENGTVTTDTQHQATATDTHSGTTTVEPKK</sequence>
<feature type="transmembrane region" description="Helical" evidence="2">
    <location>
        <begin position="99"/>
        <end position="121"/>
    </location>
</feature>
<feature type="compositionally biased region" description="Low complexity" evidence="1">
    <location>
        <begin position="169"/>
        <end position="202"/>
    </location>
</feature>
<name>A0A6A6U9K7_9PEZI</name>
<reference evidence="3" key="1">
    <citation type="journal article" date="2020" name="Stud. Mycol.">
        <title>101 Dothideomycetes genomes: a test case for predicting lifestyles and emergence of pathogens.</title>
        <authorList>
            <person name="Haridas S."/>
            <person name="Albert R."/>
            <person name="Binder M."/>
            <person name="Bloem J."/>
            <person name="Labutti K."/>
            <person name="Salamov A."/>
            <person name="Andreopoulos B."/>
            <person name="Baker S."/>
            <person name="Barry K."/>
            <person name="Bills G."/>
            <person name="Bluhm B."/>
            <person name="Cannon C."/>
            <person name="Castanera R."/>
            <person name="Culley D."/>
            <person name="Daum C."/>
            <person name="Ezra D."/>
            <person name="Gonzalez J."/>
            <person name="Henrissat B."/>
            <person name="Kuo A."/>
            <person name="Liang C."/>
            <person name="Lipzen A."/>
            <person name="Lutzoni F."/>
            <person name="Magnuson J."/>
            <person name="Mondo S."/>
            <person name="Nolan M."/>
            <person name="Ohm R."/>
            <person name="Pangilinan J."/>
            <person name="Park H.-J."/>
            <person name="Ramirez L."/>
            <person name="Alfaro M."/>
            <person name="Sun H."/>
            <person name="Tritt A."/>
            <person name="Yoshinaga Y."/>
            <person name="Zwiers L.-H."/>
            <person name="Turgeon B."/>
            <person name="Goodwin S."/>
            <person name="Spatafora J."/>
            <person name="Crous P."/>
            <person name="Grigoriev I."/>
        </authorList>
    </citation>
    <scope>NUCLEOTIDE SEQUENCE</scope>
    <source>
        <strain evidence="3">CBS 115976</strain>
    </source>
</reference>